<gene>
    <name evidence="2" type="ORF">NQ317_002109</name>
</gene>
<dbReference type="Proteomes" id="UP001162164">
    <property type="component" value="Unassembled WGS sequence"/>
</dbReference>
<reference evidence="2" key="1">
    <citation type="journal article" date="2023" name="Insect Mol. Biol.">
        <title>Genome sequencing provides insights into the evolution of gene families encoding plant cell wall-degrading enzymes in longhorned beetles.</title>
        <authorList>
            <person name="Shin N.R."/>
            <person name="Okamura Y."/>
            <person name="Kirsch R."/>
            <person name="Pauchet Y."/>
        </authorList>
    </citation>
    <scope>NUCLEOTIDE SEQUENCE</scope>
    <source>
        <strain evidence="2">MMC_N1</strain>
    </source>
</reference>
<evidence type="ECO:0000313" key="2">
    <source>
        <dbReference type="EMBL" id="KAJ8981938.1"/>
    </source>
</evidence>
<dbReference type="EMBL" id="JAPWTJ010000153">
    <property type="protein sequence ID" value="KAJ8981938.1"/>
    <property type="molecule type" value="Genomic_DNA"/>
</dbReference>
<dbReference type="InterPro" id="IPR012934">
    <property type="entry name" value="Znf_AD"/>
</dbReference>
<sequence length="343" mass="38899">MQDVTHNDKDTSDSWKQYIVVLQEPTEVNKVKVPNILSKSKHRNTTGSQLLDQNTLRDIVGGFLSVTKPNNVTPNNVNAYKGQKTMYLKNTSGKVVKHKVVKSTVLHVKSVERRKYLRNLANRNSSTEDMETILIDDDPAETSASEITASVQVSNDESEEKTMRVLDEEHSKHGVYMLNQSEFESLPTVCSEPTDDATTHNGIDEEIVVNPNQVHVLNESNNYLNTAYNTDEIKDLRNVICRTCLKLVPAEDCKKLFELDDTEECQILRDSLSYISPDTDLNVSSDPVVCLKCATLIDITYSFKQRLKDVQDTIDRFGCRNDRDKRKVDLRRMLIKFAGIPKG</sequence>
<accession>A0ABQ9JX61</accession>
<proteinExistence type="predicted"/>
<dbReference type="Gene3D" id="3.40.1800.20">
    <property type="match status" value="1"/>
</dbReference>
<evidence type="ECO:0000313" key="3">
    <source>
        <dbReference type="Proteomes" id="UP001162164"/>
    </source>
</evidence>
<keyword evidence="3" id="KW-1185">Reference proteome</keyword>
<feature type="domain" description="ZAD" evidence="1">
    <location>
        <begin position="240"/>
        <end position="317"/>
    </location>
</feature>
<dbReference type="SMART" id="SM00868">
    <property type="entry name" value="zf-AD"/>
    <property type="match status" value="1"/>
</dbReference>
<name>A0ABQ9JX61_9CUCU</name>
<evidence type="ECO:0000259" key="1">
    <source>
        <dbReference type="SMART" id="SM00868"/>
    </source>
</evidence>
<comment type="caution">
    <text evidence="2">The sequence shown here is derived from an EMBL/GenBank/DDBJ whole genome shotgun (WGS) entry which is preliminary data.</text>
</comment>
<organism evidence="2 3">
    <name type="scientific">Molorchus minor</name>
    <dbReference type="NCBI Taxonomy" id="1323400"/>
    <lineage>
        <taxon>Eukaryota</taxon>
        <taxon>Metazoa</taxon>
        <taxon>Ecdysozoa</taxon>
        <taxon>Arthropoda</taxon>
        <taxon>Hexapoda</taxon>
        <taxon>Insecta</taxon>
        <taxon>Pterygota</taxon>
        <taxon>Neoptera</taxon>
        <taxon>Endopterygota</taxon>
        <taxon>Coleoptera</taxon>
        <taxon>Polyphaga</taxon>
        <taxon>Cucujiformia</taxon>
        <taxon>Chrysomeloidea</taxon>
        <taxon>Cerambycidae</taxon>
        <taxon>Lamiinae</taxon>
        <taxon>Monochamini</taxon>
        <taxon>Molorchus</taxon>
    </lineage>
</organism>
<protein>
    <recommendedName>
        <fullName evidence="1">ZAD domain-containing protein</fullName>
    </recommendedName>
</protein>